<gene>
    <name evidence="5" type="ORF">C4N9_08695</name>
</gene>
<dbReference type="OrthoDB" id="9775794at2"/>
<dbReference type="SUPFAM" id="SSF52096">
    <property type="entry name" value="ClpP/crotonase"/>
    <property type="match status" value="1"/>
</dbReference>
<name>A0A2U2CDC7_9RHOB</name>
<evidence type="ECO:0000256" key="4">
    <source>
        <dbReference type="RuleBase" id="RU003707"/>
    </source>
</evidence>
<dbReference type="InterPro" id="IPR001753">
    <property type="entry name" value="Enoyl-CoA_hydra/iso"/>
</dbReference>
<dbReference type="PANTHER" id="PTHR11941:SF169">
    <property type="entry name" value="(7AS)-7A-METHYL-1,5-DIOXO-2,3,5,6,7,7A-HEXAHYDRO-1H-INDENE-CARBOXYL-COA HYDROLASE"/>
    <property type="match status" value="1"/>
</dbReference>
<dbReference type="Gene3D" id="3.90.226.10">
    <property type="entry name" value="2-enoyl-CoA Hydratase, Chain A, domain 1"/>
    <property type="match status" value="1"/>
</dbReference>
<dbReference type="PROSITE" id="PS00166">
    <property type="entry name" value="ENOYL_COA_HYDRATASE"/>
    <property type="match status" value="1"/>
</dbReference>
<reference evidence="5 6" key="1">
    <citation type="submission" date="2018-05" db="EMBL/GenBank/DDBJ databases">
        <title>Pararhodobacter marina sp. nov., isolated from deep-sea water of the Indian Ocean.</title>
        <authorList>
            <person name="Lai Q.Sr."/>
            <person name="Liu X."/>
            <person name="Shao Z."/>
        </authorList>
    </citation>
    <scope>NUCLEOTIDE SEQUENCE [LARGE SCALE GENOMIC DNA]</scope>
    <source>
        <strain evidence="5 6">CIC4N-9</strain>
    </source>
</reference>
<evidence type="ECO:0000256" key="3">
    <source>
        <dbReference type="ARBA" id="ARBA00023239"/>
    </source>
</evidence>
<dbReference type="FunFam" id="1.10.12.10:FF:000001">
    <property type="entry name" value="Probable enoyl-CoA hydratase, mitochondrial"/>
    <property type="match status" value="1"/>
</dbReference>
<proteinExistence type="inferred from homology"/>
<dbReference type="GO" id="GO:0004300">
    <property type="term" value="F:enoyl-CoA hydratase activity"/>
    <property type="evidence" value="ECO:0007669"/>
    <property type="project" value="UniProtKB-EC"/>
</dbReference>
<keyword evidence="3 5" id="KW-0456">Lyase</keyword>
<dbReference type="RefSeq" id="WP_109532916.1">
    <property type="nucleotide sequence ID" value="NZ_QEYD01000004.1"/>
</dbReference>
<evidence type="ECO:0000256" key="1">
    <source>
        <dbReference type="ARBA" id="ARBA00005254"/>
    </source>
</evidence>
<dbReference type="InterPro" id="IPR018376">
    <property type="entry name" value="Enoyl-CoA_hyd/isom_CS"/>
</dbReference>
<evidence type="ECO:0000313" key="5">
    <source>
        <dbReference type="EMBL" id="PWE29804.1"/>
    </source>
</evidence>
<protein>
    <submittedName>
        <fullName evidence="5">Crotonase/enoyl-CoA hydratase family protein</fullName>
        <ecNumber evidence="5">4.2.1.17</ecNumber>
    </submittedName>
</protein>
<accession>A0A2U2CDC7</accession>
<evidence type="ECO:0000313" key="6">
    <source>
        <dbReference type="Proteomes" id="UP000244940"/>
    </source>
</evidence>
<dbReference type="AlphaFoldDB" id="A0A2U2CDC7"/>
<organism evidence="5 6">
    <name type="scientific">Pararhodobacter marinus</name>
    <dbReference type="NCBI Taxonomy" id="2184063"/>
    <lineage>
        <taxon>Bacteria</taxon>
        <taxon>Pseudomonadati</taxon>
        <taxon>Pseudomonadota</taxon>
        <taxon>Alphaproteobacteria</taxon>
        <taxon>Rhodobacterales</taxon>
        <taxon>Paracoccaceae</taxon>
        <taxon>Pararhodobacter</taxon>
    </lineage>
</organism>
<comment type="similarity">
    <text evidence="1 4">Belongs to the enoyl-CoA hydratase/isomerase family.</text>
</comment>
<dbReference type="InterPro" id="IPR029045">
    <property type="entry name" value="ClpP/crotonase-like_dom_sf"/>
</dbReference>
<dbReference type="InterPro" id="IPR014748">
    <property type="entry name" value="Enoyl-CoA_hydra_C"/>
</dbReference>
<evidence type="ECO:0000256" key="2">
    <source>
        <dbReference type="ARBA" id="ARBA00023098"/>
    </source>
</evidence>
<dbReference type="GeneID" id="94364968"/>
<dbReference type="EMBL" id="QEYD01000004">
    <property type="protein sequence ID" value="PWE29804.1"/>
    <property type="molecule type" value="Genomic_DNA"/>
</dbReference>
<dbReference type="Gene3D" id="1.10.12.10">
    <property type="entry name" value="Lyase 2-enoyl-coa Hydratase, Chain A, domain 2"/>
    <property type="match status" value="1"/>
</dbReference>
<dbReference type="PANTHER" id="PTHR11941">
    <property type="entry name" value="ENOYL-COA HYDRATASE-RELATED"/>
    <property type="match status" value="1"/>
</dbReference>
<comment type="caution">
    <text evidence="5">The sequence shown here is derived from an EMBL/GenBank/DDBJ whole genome shotgun (WGS) entry which is preliminary data.</text>
</comment>
<dbReference type="Pfam" id="PF00378">
    <property type="entry name" value="ECH_1"/>
    <property type="match status" value="1"/>
</dbReference>
<dbReference type="GO" id="GO:0006635">
    <property type="term" value="P:fatty acid beta-oxidation"/>
    <property type="evidence" value="ECO:0007669"/>
    <property type="project" value="TreeGrafter"/>
</dbReference>
<dbReference type="CDD" id="cd06558">
    <property type="entry name" value="crotonase-like"/>
    <property type="match status" value="1"/>
</dbReference>
<dbReference type="Proteomes" id="UP000244940">
    <property type="component" value="Unassembled WGS sequence"/>
</dbReference>
<dbReference type="EC" id="4.2.1.17" evidence="5"/>
<keyword evidence="6" id="KW-1185">Reference proteome</keyword>
<sequence>MSGLPLLHERDGAVAILTLNRPEARNALSPELACRLADALDEIAQDSSVRAVVLTGAGDKAFCSGGDLALSLPLLSGARQPESEWDRRFLADDGVNARIAQRGFDLGKPVIAAVNGPCMAGGMETLLGTDIRLAVPHAKFALPEAARGVIPFAGALVRLPRQIPYAVAMEMMLTGRAIDAETALNVGLIGRIVPPEALMETALEIAQQIARNAPVAVQQIKRTVIAASGVTLAEGYEMEDRAKATVMATDDAREGPRAFMEKRPAVYRGV</sequence>
<keyword evidence="2" id="KW-0443">Lipid metabolism</keyword>